<reference evidence="2 3" key="1">
    <citation type="journal article" date="2018" name="Int. J. Syst. Evol. Microbiol.">
        <title>Bifidobacterium catulorum sp. nov., a novel taxon from the faeces of the baby common marmoset (Callithrix jacchus).</title>
        <authorList>
            <person name="Modesto M."/>
            <person name="Michelini S."/>
            <person name="Oki K."/>
            <person name="Biavati B."/>
            <person name="Watanabe K."/>
            <person name="Mattarelli P."/>
        </authorList>
    </citation>
    <scope>NUCLEOTIDE SEQUENCE [LARGE SCALE GENOMIC DNA]</scope>
    <source>
        <strain evidence="2 3">MRM 8.19</strain>
    </source>
</reference>
<dbReference type="EMBL" id="QFFN01000040">
    <property type="protein sequence ID" value="PWG59086.1"/>
    <property type="molecule type" value="Genomic_DNA"/>
</dbReference>
<proteinExistence type="predicted"/>
<keyword evidence="1" id="KW-0812">Transmembrane</keyword>
<name>A0A2U2MQF3_9BIFI</name>
<evidence type="ECO:0000313" key="3">
    <source>
        <dbReference type="Proteomes" id="UP000245753"/>
    </source>
</evidence>
<dbReference type="OrthoDB" id="3227425at2"/>
<dbReference type="Proteomes" id="UP000245753">
    <property type="component" value="Unassembled WGS sequence"/>
</dbReference>
<keyword evidence="1" id="KW-0472">Membrane</keyword>
<protein>
    <submittedName>
        <fullName evidence="2">Uncharacterized protein</fullName>
    </submittedName>
</protein>
<accession>A0A2U2MQF3</accession>
<feature type="transmembrane region" description="Helical" evidence="1">
    <location>
        <begin position="35"/>
        <end position="57"/>
    </location>
</feature>
<sequence>MGTSMFIIWLLLTFAALAVVYNVAHWAYTSLPKGWGYAAILVGLLGAYGVWSLADAIRSRAGRKTTLPFVLYAPDSLAWFAVGVLAMVILVVVVIQRPDADENRRNYEHERWLETPDGRLSQLAQRYSIPQCEDQTSSWRGYPIVDSDVPGVSSRLWESGKNVSLGDLRDGYRMYGIPGVGLESSNFGRGRIKSGEEGEIALAKTVGLVPNVISFWSLYGLDENLHDVDADIDGIVVGLGLDDRLHVWFVDAKNYKGGSDTVYTSITEGELLRLSVAQHAFVRGVNGRPEMPMSENMGRQRPLWNDLMRRELGYIMWKADVQWRVCLTGGSHGSPQVDDLLWPGKVPAVNDEQLIDEIAACGPYKDISQIPIELITFLRGRLKPELPQGYTNPVPLPEVPMAM</sequence>
<feature type="transmembrane region" description="Helical" evidence="1">
    <location>
        <begin position="6"/>
        <end position="28"/>
    </location>
</feature>
<dbReference type="AlphaFoldDB" id="A0A2U2MQF3"/>
<keyword evidence="1" id="KW-1133">Transmembrane helix</keyword>
<organism evidence="2 3">
    <name type="scientific">Bifidobacterium catulorum</name>
    <dbReference type="NCBI Taxonomy" id="1630173"/>
    <lineage>
        <taxon>Bacteria</taxon>
        <taxon>Bacillati</taxon>
        <taxon>Actinomycetota</taxon>
        <taxon>Actinomycetes</taxon>
        <taxon>Bifidobacteriales</taxon>
        <taxon>Bifidobacteriaceae</taxon>
        <taxon>Bifidobacterium</taxon>
    </lineage>
</organism>
<evidence type="ECO:0000313" key="2">
    <source>
        <dbReference type="EMBL" id="PWG59086.1"/>
    </source>
</evidence>
<keyword evidence="3" id="KW-1185">Reference proteome</keyword>
<evidence type="ECO:0000256" key="1">
    <source>
        <dbReference type="SAM" id="Phobius"/>
    </source>
</evidence>
<gene>
    <name evidence="2" type="ORF">DF200_09480</name>
</gene>
<feature type="transmembrane region" description="Helical" evidence="1">
    <location>
        <begin position="77"/>
        <end position="95"/>
    </location>
</feature>
<comment type="caution">
    <text evidence="2">The sequence shown here is derived from an EMBL/GenBank/DDBJ whole genome shotgun (WGS) entry which is preliminary data.</text>
</comment>
<dbReference type="RefSeq" id="WP_109138030.1">
    <property type="nucleotide sequence ID" value="NZ_QFFN01000040.1"/>
</dbReference>